<dbReference type="InterPro" id="IPR019734">
    <property type="entry name" value="TPR_rpt"/>
</dbReference>
<dbReference type="Pfam" id="PF26082">
    <property type="entry name" value="zf-C2H2_AcuF"/>
    <property type="match status" value="1"/>
</dbReference>
<gene>
    <name evidence="5" type="ORF">EJ04DRAFT_575373</name>
</gene>
<protein>
    <recommendedName>
        <fullName evidence="7">NB-ARC domain-containing protein</fullName>
    </recommendedName>
</protein>
<dbReference type="GO" id="GO:0043531">
    <property type="term" value="F:ADP binding"/>
    <property type="evidence" value="ECO:0007669"/>
    <property type="project" value="InterPro"/>
</dbReference>
<organism evidence="5 6">
    <name type="scientific">Polyplosphaeria fusca</name>
    <dbReference type="NCBI Taxonomy" id="682080"/>
    <lineage>
        <taxon>Eukaryota</taxon>
        <taxon>Fungi</taxon>
        <taxon>Dikarya</taxon>
        <taxon>Ascomycota</taxon>
        <taxon>Pezizomycotina</taxon>
        <taxon>Dothideomycetes</taxon>
        <taxon>Pleosporomycetidae</taxon>
        <taxon>Pleosporales</taxon>
        <taxon>Tetraplosphaeriaceae</taxon>
        <taxon>Polyplosphaeria</taxon>
    </lineage>
</organism>
<feature type="compositionally biased region" description="Polar residues" evidence="2">
    <location>
        <begin position="306"/>
        <end position="319"/>
    </location>
</feature>
<keyword evidence="1" id="KW-0802">TPR repeat</keyword>
<dbReference type="SUPFAM" id="SSF52540">
    <property type="entry name" value="P-loop containing nucleoside triphosphate hydrolases"/>
    <property type="match status" value="1"/>
</dbReference>
<dbReference type="Pfam" id="PF13424">
    <property type="entry name" value="TPR_12"/>
    <property type="match status" value="1"/>
</dbReference>
<dbReference type="PANTHER" id="PTHR35391:SF7">
    <property type="entry name" value="C2H2-TYPE DOMAIN-CONTAINING PROTEIN"/>
    <property type="match status" value="1"/>
</dbReference>
<evidence type="ECO:0000256" key="2">
    <source>
        <dbReference type="SAM" id="MobiDB-lite"/>
    </source>
</evidence>
<name>A0A9P4R3S9_9PLEO</name>
<reference evidence="5" key="1">
    <citation type="journal article" date="2020" name="Stud. Mycol.">
        <title>101 Dothideomycetes genomes: a test case for predicting lifestyles and emergence of pathogens.</title>
        <authorList>
            <person name="Haridas S."/>
            <person name="Albert R."/>
            <person name="Binder M."/>
            <person name="Bloem J."/>
            <person name="Labutti K."/>
            <person name="Salamov A."/>
            <person name="Andreopoulos B."/>
            <person name="Baker S."/>
            <person name="Barry K."/>
            <person name="Bills G."/>
            <person name="Bluhm B."/>
            <person name="Cannon C."/>
            <person name="Castanera R."/>
            <person name="Culley D."/>
            <person name="Daum C."/>
            <person name="Ezra D."/>
            <person name="Gonzalez J."/>
            <person name="Henrissat B."/>
            <person name="Kuo A."/>
            <person name="Liang C."/>
            <person name="Lipzen A."/>
            <person name="Lutzoni F."/>
            <person name="Magnuson J."/>
            <person name="Mondo S."/>
            <person name="Nolan M."/>
            <person name="Ohm R."/>
            <person name="Pangilinan J."/>
            <person name="Park H.-J."/>
            <person name="Ramirez L."/>
            <person name="Alfaro M."/>
            <person name="Sun H."/>
            <person name="Tritt A."/>
            <person name="Yoshinaga Y."/>
            <person name="Zwiers L.-H."/>
            <person name="Turgeon B."/>
            <person name="Goodwin S."/>
            <person name="Spatafora J."/>
            <person name="Crous P."/>
            <person name="Grigoriev I."/>
        </authorList>
    </citation>
    <scope>NUCLEOTIDE SEQUENCE</scope>
    <source>
        <strain evidence="5">CBS 125425</strain>
    </source>
</reference>
<dbReference type="PROSITE" id="PS50005">
    <property type="entry name" value="TPR"/>
    <property type="match status" value="2"/>
</dbReference>
<evidence type="ECO:0000313" key="6">
    <source>
        <dbReference type="Proteomes" id="UP000799444"/>
    </source>
</evidence>
<evidence type="ECO:0000256" key="1">
    <source>
        <dbReference type="PROSITE-ProRule" id="PRU00339"/>
    </source>
</evidence>
<evidence type="ECO:0000259" key="4">
    <source>
        <dbReference type="Pfam" id="PF26082"/>
    </source>
</evidence>
<feature type="region of interest" description="Disordered" evidence="2">
    <location>
        <begin position="234"/>
        <end position="266"/>
    </location>
</feature>
<evidence type="ECO:0008006" key="7">
    <source>
        <dbReference type="Google" id="ProtNLM"/>
    </source>
</evidence>
<dbReference type="SUPFAM" id="SSF48452">
    <property type="entry name" value="TPR-like"/>
    <property type="match status" value="2"/>
</dbReference>
<feature type="compositionally biased region" description="Basic residues" evidence="2">
    <location>
        <begin position="237"/>
        <end position="246"/>
    </location>
</feature>
<dbReference type="SMART" id="SM00028">
    <property type="entry name" value="TPR"/>
    <property type="match status" value="5"/>
</dbReference>
<dbReference type="PANTHER" id="PTHR35391">
    <property type="entry name" value="C2H2-TYPE DOMAIN-CONTAINING PROTEIN-RELATED"/>
    <property type="match status" value="1"/>
</dbReference>
<dbReference type="OrthoDB" id="6161812at2759"/>
<sequence length="1381" mass="157864">MSGMVIADTAEKCKAAFVSLVDCTRLSRQAELAEAVEDEQAKFNIWAAHIGVFASYHSSLDYRLRESEVVKPLVIAQLAILNRSQIHLSESIQDDDAFTSRANEVTRKQRRLSALPDRARSEDVDDDFTSDLMDDRDNEETINSIKNAVERLHRLAKEIRRPGLESSATKAKRFRPVDDDGFDEIELFEDFSRKLIARRFENCEEFLRERLSRCNADRRQLFLYRRKHQDILYGKVQKPKARRPSVNRRQTQNSNSAAPEAKLSNVPSQMKTGIPKVFSESNFVSTVAKATSFAESKFQADRPSEPASSRVGTSVASSVDRSRLPPPPSFIKTGNDFECPYCCQLIAAKMVERKRWKQHLLKDIESYVCLFPDCPESQTRYRDQNTWIAHLRTHTRRWICRLPGHPRGGPPQSFDSIEEYSKHLTATHSGKALSQNQMHQLLKLQRPVHDPNPLKKCPLCAVTLEELGQTFGLAGSNPGATGLLPSAALTQKMQKHIVSHLIWLASYSLPWLDEADGNFRSDEASSAVTEKSDCTDPEEPAAPHRTGSRSNLSADTEPLVFEDSDDMIQPRDEHEWDFVNPFDYQGQEFDDVLYSFVRKYHVDMAFTENNALELTLPCIHMPLSRNQQFFNRENAITYLDRALDGTSAEIAGEGQALTNSQLRTCALYGPSGIGKSQVAVEWTYRNMSRFDAVFWIHADEDSKMSEDINRIAVRLGLVDARSADSADQVLTRELFKRWLGDPTKSFIASTTDTSKARWLLVLDHVIDASILDGVWPINQDYGSILITSRRHLPQSLPIHHSFTIEPFTPLDGAGLMCSLLPDEASSEARQCASIISSKVKGKPYALSHLTKWILRERLTFEEFLSQNFESENSTLQQRMQGELSRFVVDEEHSFLEAAFDSLKISRTLLDVLSMLDPDTIPMKILNICDSHISISGYPSTESSLHQAIQELLRFGLITESQKVPSTFLIARIVQEATRKLMTPEYARDVFDTCLVIISAQWPFNPFTWRHGTGRWPQCEELFPHVMRLRRIAPSITTTNYDLHCGYQYARLWCDCGWYCHERGRLGEAEAFSSIAQNICEEVKKQFPLWSSSHQSELPSERAIDDTLAETIHNRGVIAVEVHKPKESLEYHLRFNSMMISELDGCEGGTDMRLALSFNELGCAYMLHEDYAHAEDCFNSSVDRMKRLECYEPWLISLPGVNLGALYLLTDRYEEAEQELLQGLRERERKFGYNDRESFITGRFLYTLGNVYDAKGDYDTSLEYHQRALNHYRNILGSGHHRFADTLIRMGRHFIRMRQTEKALELIEQAIQVYGFDDAWKAELARAHFWKSKALRCKGDARRADDEYNKSCAMYWDLDGQEAAQEPLDVSDFNRHVTFWTW</sequence>
<evidence type="ECO:0000313" key="5">
    <source>
        <dbReference type="EMBL" id="KAF2736406.1"/>
    </source>
</evidence>
<accession>A0A9P4R3S9</accession>
<dbReference type="InterPro" id="IPR056681">
    <property type="entry name" value="DUF7779"/>
</dbReference>
<feature type="region of interest" description="Disordered" evidence="2">
    <location>
        <begin position="295"/>
        <end position="327"/>
    </location>
</feature>
<proteinExistence type="predicted"/>
<dbReference type="Proteomes" id="UP000799444">
    <property type="component" value="Unassembled WGS sequence"/>
</dbReference>
<dbReference type="Gene3D" id="1.25.40.10">
    <property type="entry name" value="Tetratricopeptide repeat domain"/>
    <property type="match status" value="2"/>
</dbReference>
<comment type="caution">
    <text evidence="5">The sequence shown here is derived from an EMBL/GenBank/DDBJ whole genome shotgun (WGS) entry which is preliminary data.</text>
</comment>
<dbReference type="InterPro" id="IPR011990">
    <property type="entry name" value="TPR-like_helical_dom_sf"/>
</dbReference>
<keyword evidence="6" id="KW-1185">Reference proteome</keyword>
<dbReference type="Gene3D" id="3.40.50.300">
    <property type="entry name" value="P-loop containing nucleotide triphosphate hydrolases"/>
    <property type="match status" value="1"/>
</dbReference>
<feature type="domain" description="DUF7779" evidence="3">
    <location>
        <begin position="899"/>
        <end position="984"/>
    </location>
</feature>
<evidence type="ECO:0000259" key="3">
    <source>
        <dbReference type="Pfam" id="PF25000"/>
    </source>
</evidence>
<dbReference type="InterPro" id="IPR027417">
    <property type="entry name" value="P-loop_NTPase"/>
</dbReference>
<dbReference type="EMBL" id="ML996125">
    <property type="protein sequence ID" value="KAF2736406.1"/>
    <property type="molecule type" value="Genomic_DNA"/>
</dbReference>
<dbReference type="InterPro" id="IPR058925">
    <property type="entry name" value="zf-C2H2_AcuF"/>
</dbReference>
<feature type="repeat" description="TPR" evidence="1">
    <location>
        <begin position="1283"/>
        <end position="1316"/>
    </location>
</feature>
<feature type="compositionally biased region" description="Polar residues" evidence="2">
    <location>
        <begin position="247"/>
        <end position="257"/>
    </location>
</feature>
<feature type="repeat" description="TPR" evidence="1">
    <location>
        <begin position="1241"/>
        <end position="1274"/>
    </location>
</feature>
<feature type="domain" description="Oxidoreductase acuF-like C2H2 type zinc-finger" evidence="4">
    <location>
        <begin position="335"/>
        <end position="364"/>
    </location>
</feature>
<feature type="region of interest" description="Disordered" evidence="2">
    <location>
        <begin position="522"/>
        <end position="556"/>
    </location>
</feature>
<dbReference type="Pfam" id="PF25000">
    <property type="entry name" value="DUF7779"/>
    <property type="match status" value="1"/>
</dbReference>